<dbReference type="AlphaFoldDB" id="A0A162G655"/>
<keyword evidence="1" id="KW-1133">Transmembrane helix</keyword>
<dbReference type="EMBL" id="LUXM01000024">
    <property type="protein sequence ID" value="KZU95976.1"/>
    <property type="molecule type" value="Genomic_DNA"/>
</dbReference>
<evidence type="ECO:0000256" key="1">
    <source>
        <dbReference type="SAM" id="Phobius"/>
    </source>
</evidence>
<comment type="caution">
    <text evidence="2">The sequence shown here is derived from an EMBL/GenBank/DDBJ whole genome shotgun (WGS) entry which is preliminary data.</text>
</comment>
<accession>A0A162G655</accession>
<proteinExistence type="predicted"/>
<evidence type="ECO:0000313" key="3">
    <source>
        <dbReference type="Proteomes" id="UP000076882"/>
    </source>
</evidence>
<organism evidence="2 3">
    <name type="scientific">Lactiplantibacillus plantarum</name>
    <name type="common">Lactobacillus plantarum</name>
    <dbReference type="NCBI Taxonomy" id="1590"/>
    <lineage>
        <taxon>Bacteria</taxon>
        <taxon>Bacillati</taxon>
        <taxon>Bacillota</taxon>
        <taxon>Bacilli</taxon>
        <taxon>Lactobacillales</taxon>
        <taxon>Lactobacillaceae</taxon>
        <taxon>Lactiplantibacillus</taxon>
    </lineage>
</organism>
<dbReference type="Proteomes" id="UP000076882">
    <property type="component" value="Unassembled WGS sequence"/>
</dbReference>
<keyword evidence="1" id="KW-0812">Transmembrane</keyword>
<sequence>MKTVLLAMQEKTADAVTPFIESEDLRILGENVDYLRHIEEMVGKTSPDILLINVSHLFYDTDSVAVNNSSLLEVIKNLTKKGAQLRIALMTNFDDPKKSSFLAKAVSMGVWDVFNNSGSGIKLEALTKQLSAESNYDNVSNLVSEINQVETARSEPLVKRKKSESKRSVLVSLPNEDKNHQQDALTTDHVDRGEPLNPELAKHIGGVQQSRKKQKKNRLNERENIFSRFKLNKLVLKRTLVSLGALILIATLFFVGKSVINSWTAKPSFDTLLQKQEYQTAVKYYPEKAKTVEDFILNNVSPADEKSAINSVYKVSNNKFVKFDYYFFDKKYGKLIFLYESQSNSTYKHLSNNRQIMLGYSYMKTANFTKAMYFANLSHSSDLKDRIKKFKVLYNANAILEKNLENKKLNTKDQIAAKKIISQNKLAMDSL</sequence>
<feature type="transmembrane region" description="Helical" evidence="1">
    <location>
        <begin position="235"/>
        <end position="256"/>
    </location>
</feature>
<name>A0A162G655_LACPN</name>
<dbReference type="PATRIC" id="fig|1590.201.peg.1038"/>
<gene>
    <name evidence="2" type="ORF">Lp19_1255</name>
</gene>
<protein>
    <submittedName>
        <fullName evidence="2">Uncharacterized protein</fullName>
    </submittedName>
</protein>
<keyword evidence="1" id="KW-0472">Membrane</keyword>
<reference evidence="2 3" key="1">
    <citation type="submission" date="2016-03" db="EMBL/GenBank/DDBJ databases">
        <title>Comparative genomics of 54 Lactobacillus plantarum strains reveals genomic uncoupling from niche constraints.</title>
        <authorList>
            <person name="Martino M.E."/>
        </authorList>
    </citation>
    <scope>NUCLEOTIDE SEQUENCE [LARGE SCALE GENOMIC DNA]</scope>
    <source>
        <strain evidence="2 3">19.1</strain>
    </source>
</reference>
<evidence type="ECO:0000313" key="2">
    <source>
        <dbReference type="EMBL" id="KZU95976.1"/>
    </source>
</evidence>